<keyword evidence="3" id="KW-0539">Nucleus</keyword>
<name>A0AAD7DLI8_MYCRO</name>
<evidence type="ECO:0000256" key="6">
    <source>
        <dbReference type="SAM" id="MobiDB-lite"/>
    </source>
</evidence>
<feature type="domain" description="RRM" evidence="7">
    <location>
        <begin position="95"/>
        <end position="199"/>
    </location>
</feature>
<feature type="compositionally biased region" description="Polar residues" evidence="6">
    <location>
        <begin position="10"/>
        <end position="22"/>
    </location>
</feature>
<feature type="domain" description="G-patch" evidence="9">
    <location>
        <begin position="708"/>
        <end position="754"/>
    </location>
</feature>
<dbReference type="Proteomes" id="UP001221757">
    <property type="component" value="Unassembled WGS sequence"/>
</dbReference>
<dbReference type="PROSITE" id="PS50174">
    <property type="entry name" value="G_PATCH"/>
    <property type="match status" value="1"/>
</dbReference>
<feature type="domain" description="RRM" evidence="7">
    <location>
        <begin position="226"/>
        <end position="319"/>
    </location>
</feature>
<keyword evidence="2 5" id="KW-0694">RNA-binding</keyword>
<feature type="domain" description="C2H2-type" evidence="8">
    <location>
        <begin position="562"/>
        <end position="592"/>
    </location>
</feature>
<keyword evidence="4" id="KW-0862">Zinc</keyword>
<evidence type="ECO:0000259" key="7">
    <source>
        <dbReference type="PROSITE" id="PS50102"/>
    </source>
</evidence>
<evidence type="ECO:0000259" key="9">
    <source>
        <dbReference type="PROSITE" id="PS50174"/>
    </source>
</evidence>
<dbReference type="PROSITE" id="PS50102">
    <property type="entry name" value="RRM"/>
    <property type="match status" value="2"/>
</dbReference>
<evidence type="ECO:0000256" key="4">
    <source>
        <dbReference type="PROSITE-ProRule" id="PRU00042"/>
    </source>
</evidence>
<reference evidence="10" key="1">
    <citation type="submission" date="2023-03" db="EMBL/GenBank/DDBJ databases">
        <title>Massive genome expansion in bonnet fungi (Mycena s.s.) driven by repeated elements and novel gene families across ecological guilds.</title>
        <authorList>
            <consortium name="Lawrence Berkeley National Laboratory"/>
            <person name="Harder C.B."/>
            <person name="Miyauchi S."/>
            <person name="Viragh M."/>
            <person name="Kuo A."/>
            <person name="Thoen E."/>
            <person name="Andreopoulos B."/>
            <person name="Lu D."/>
            <person name="Skrede I."/>
            <person name="Drula E."/>
            <person name="Henrissat B."/>
            <person name="Morin E."/>
            <person name="Kohler A."/>
            <person name="Barry K."/>
            <person name="LaButti K."/>
            <person name="Morin E."/>
            <person name="Salamov A."/>
            <person name="Lipzen A."/>
            <person name="Mereny Z."/>
            <person name="Hegedus B."/>
            <person name="Baldrian P."/>
            <person name="Stursova M."/>
            <person name="Weitz H."/>
            <person name="Taylor A."/>
            <person name="Grigoriev I.V."/>
            <person name="Nagy L.G."/>
            <person name="Martin F."/>
            <person name="Kauserud H."/>
        </authorList>
    </citation>
    <scope>NUCLEOTIDE SEQUENCE</scope>
    <source>
        <strain evidence="10">CBHHK067</strain>
    </source>
</reference>
<feature type="region of interest" description="Disordered" evidence="6">
    <location>
        <begin position="375"/>
        <end position="401"/>
    </location>
</feature>
<feature type="region of interest" description="Disordered" evidence="6">
    <location>
        <begin position="642"/>
        <end position="712"/>
    </location>
</feature>
<evidence type="ECO:0000256" key="2">
    <source>
        <dbReference type="ARBA" id="ARBA00022884"/>
    </source>
</evidence>
<dbReference type="InterPro" id="IPR000504">
    <property type="entry name" value="RRM_dom"/>
</dbReference>
<evidence type="ECO:0000256" key="5">
    <source>
        <dbReference type="PROSITE-ProRule" id="PRU00176"/>
    </source>
</evidence>
<evidence type="ECO:0000313" key="11">
    <source>
        <dbReference type="Proteomes" id="UP001221757"/>
    </source>
</evidence>
<dbReference type="GO" id="GO:0003723">
    <property type="term" value="F:RNA binding"/>
    <property type="evidence" value="ECO:0007669"/>
    <property type="project" value="UniProtKB-UniRule"/>
</dbReference>
<feature type="region of interest" description="Disordered" evidence="6">
    <location>
        <begin position="524"/>
        <end position="544"/>
    </location>
</feature>
<feature type="compositionally biased region" description="Basic and acidic residues" evidence="6">
    <location>
        <begin position="653"/>
        <end position="664"/>
    </location>
</feature>
<keyword evidence="11" id="KW-1185">Reference proteome</keyword>
<gene>
    <name evidence="10" type="ORF">B0H17DRAFT_1009375</name>
</gene>
<feature type="compositionally biased region" description="Pro residues" evidence="6">
    <location>
        <begin position="690"/>
        <end position="703"/>
    </location>
</feature>
<dbReference type="GO" id="GO:0005634">
    <property type="term" value="C:nucleus"/>
    <property type="evidence" value="ECO:0007669"/>
    <property type="project" value="UniProtKB-SubCell"/>
</dbReference>
<dbReference type="PANTHER" id="PTHR13948:SF3">
    <property type="entry name" value="FI21118P1"/>
    <property type="match status" value="1"/>
</dbReference>
<evidence type="ECO:0000313" key="10">
    <source>
        <dbReference type="EMBL" id="KAJ7694105.1"/>
    </source>
</evidence>
<evidence type="ECO:0000259" key="8">
    <source>
        <dbReference type="PROSITE" id="PS50157"/>
    </source>
</evidence>
<dbReference type="SUPFAM" id="SSF54928">
    <property type="entry name" value="RNA-binding domain, RBD"/>
    <property type="match status" value="2"/>
</dbReference>
<dbReference type="Pfam" id="PF00076">
    <property type="entry name" value="RRM_1"/>
    <property type="match status" value="1"/>
</dbReference>
<dbReference type="Pfam" id="PF01585">
    <property type="entry name" value="G-patch"/>
    <property type="match status" value="1"/>
</dbReference>
<dbReference type="PROSITE" id="PS50157">
    <property type="entry name" value="ZINC_FINGER_C2H2_2"/>
    <property type="match status" value="1"/>
</dbReference>
<dbReference type="EMBL" id="JARKIE010000043">
    <property type="protein sequence ID" value="KAJ7694105.1"/>
    <property type="molecule type" value="Genomic_DNA"/>
</dbReference>
<comment type="subcellular location">
    <subcellularLocation>
        <location evidence="1">Nucleus</location>
    </subcellularLocation>
</comment>
<dbReference type="GO" id="GO:0000398">
    <property type="term" value="P:mRNA splicing, via spliceosome"/>
    <property type="evidence" value="ECO:0007669"/>
    <property type="project" value="TreeGrafter"/>
</dbReference>
<dbReference type="Gene3D" id="3.30.70.330">
    <property type="match status" value="2"/>
</dbReference>
<sequence>MAYNREWDQGKQSWAQQQSWNAPNVHPREEDYYAEGKRRKINAGGYEASQSYADTPYDNASYAGRPSDSSQDHIQRGGAGGAFVKKRLQPSEPSPHVIFLGLDPDFTEADLQKYLTSNGCSIETVTIIRERSSGSSKGFGFAQFPTIEHARAFVDPLFPFIQVPPPASHGASATAAFYKALETGLPHNGRRVKIDYSQSATPHEKGRMNRGNLNDGTRDIGNSQAAVLLFRGLDPLSGPQAIHQAMLSSSGPGKEGAKGMKRIILIKDKVTMASFGFAFVEFVDPQSASAVLAATMSPQIHPSGFRISDRPVAASFAHPYSFQPIADLMIRDEACIPSSVSLGGEEGTLVRYWDEGSTIAQLEFQVEEPIQPAAAQAKEKKEKKKTKDIEPALRSVPAPSALPVSDKPVTLNFNKGLGRAGPVPVKAVSLGFSMDDASGDAAAENEADGDKTKASIGKKVAPLIASKKTVNNINKWNQVQEELTNDTSVALPSSALVTYLSWLCPPENWVFFVLIVCPSVQAPSKKPGPSSAPTPSTSSVVSAPPETIPAEEDFEFSDVGALTCLLCARQFKTTDQLKRHNKESDLHKARIPQPYVLSIFKDSANLAFFLFFSFVAGFHFHTRQKNFKDANLREVARQKLAARQVGTSTTDQPKYRDRASERRVLFNQPDAPVPEKDVGTKVGKKRQAEGPPPPPSPPPPPVNPGKDENNVGNKLLKMMGWTEGTGLGTAGEGRVDPISTAVYAQGVGLGASKGKDIAKYTEGSTNYIHLAKDAARERYGK</sequence>
<evidence type="ECO:0000256" key="3">
    <source>
        <dbReference type="ARBA" id="ARBA00023242"/>
    </source>
</evidence>
<dbReference type="SMART" id="SM00360">
    <property type="entry name" value="RRM"/>
    <property type="match status" value="2"/>
</dbReference>
<feature type="compositionally biased region" description="Basic and acidic residues" evidence="6">
    <location>
        <begin position="377"/>
        <end position="391"/>
    </location>
</feature>
<dbReference type="AlphaFoldDB" id="A0AAD7DLI8"/>
<feature type="region of interest" description="Disordered" evidence="6">
    <location>
        <begin position="44"/>
        <end position="77"/>
    </location>
</feature>
<dbReference type="InterPro" id="IPR013087">
    <property type="entry name" value="Znf_C2H2_type"/>
</dbReference>
<comment type="caution">
    <text evidence="10">The sequence shown here is derived from an EMBL/GenBank/DDBJ whole genome shotgun (WGS) entry which is preliminary data.</text>
</comment>
<feature type="region of interest" description="Disordered" evidence="6">
    <location>
        <begin position="1"/>
        <end position="28"/>
    </location>
</feature>
<proteinExistence type="predicted"/>
<accession>A0AAD7DLI8</accession>
<dbReference type="PANTHER" id="PTHR13948">
    <property type="entry name" value="RNA-BINDING PROTEIN"/>
    <property type="match status" value="1"/>
</dbReference>
<dbReference type="SMART" id="SM00443">
    <property type="entry name" value="G_patch"/>
    <property type="match status" value="1"/>
</dbReference>
<dbReference type="GO" id="GO:0008270">
    <property type="term" value="F:zinc ion binding"/>
    <property type="evidence" value="ECO:0007669"/>
    <property type="project" value="UniProtKB-KW"/>
</dbReference>
<dbReference type="InterPro" id="IPR012677">
    <property type="entry name" value="Nucleotide-bd_a/b_plait_sf"/>
</dbReference>
<dbReference type="InterPro" id="IPR000467">
    <property type="entry name" value="G_patch_dom"/>
</dbReference>
<evidence type="ECO:0000256" key="1">
    <source>
        <dbReference type="ARBA" id="ARBA00004123"/>
    </source>
</evidence>
<protein>
    <recommendedName>
        <fullName evidence="12">RNA-binding protein</fullName>
    </recommendedName>
</protein>
<keyword evidence="4" id="KW-0863">Zinc-finger</keyword>
<evidence type="ECO:0008006" key="12">
    <source>
        <dbReference type="Google" id="ProtNLM"/>
    </source>
</evidence>
<keyword evidence="4" id="KW-0479">Metal-binding</keyword>
<dbReference type="InterPro" id="IPR035979">
    <property type="entry name" value="RBD_domain_sf"/>
</dbReference>
<organism evidence="10 11">
    <name type="scientific">Mycena rosella</name>
    <name type="common">Pink bonnet</name>
    <name type="synonym">Agaricus rosellus</name>
    <dbReference type="NCBI Taxonomy" id="1033263"/>
    <lineage>
        <taxon>Eukaryota</taxon>
        <taxon>Fungi</taxon>
        <taxon>Dikarya</taxon>
        <taxon>Basidiomycota</taxon>
        <taxon>Agaricomycotina</taxon>
        <taxon>Agaricomycetes</taxon>
        <taxon>Agaricomycetidae</taxon>
        <taxon>Agaricales</taxon>
        <taxon>Marasmiineae</taxon>
        <taxon>Mycenaceae</taxon>
        <taxon>Mycena</taxon>
    </lineage>
</organism>